<proteinExistence type="predicted"/>
<evidence type="ECO:0000313" key="6">
    <source>
        <dbReference type="Proteomes" id="UP000222163"/>
    </source>
</evidence>
<dbReference type="Pfam" id="PF16344">
    <property type="entry name" value="FecR_C"/>
    <property type="match status" value="1"/>
</dbReference>
<accession>A0A497ZEB9</accession>
<dbReference type="GO" id="GO:0016989">
    <property type="term" value="F:sigma factor antagonist activity"/>
    <property type="evidence" value="ECO:0007669"/>
    <property type="project" value="TreeGrafter"/>
</dbReference>
<reference evidence="5" key="2">
    <citation type="submission" date="2017-10" db="EMBL/GenBank/DDBJ databases">
        <authorList>
            <person name="Enke T.N."/>
            <person name="Cordero O.X."/>
        </authorList>
    </citation>
    <scope>NUCLEOTIDE SEQUENCE</scope>
    <source>
        <strain evidence="5">4G03</strain>
    </source>
</reference>
<name>A0A2G1BW17_9FLAO</name>
<dbReference type="Gene3D" id="3.55.50.30">
    <property type="match status" value="1"/>
</dbReference>
<keyword evidence="1" id="KW-1133">Transmembrane helix</keyword>
<accession>A0A2G1BW17</accession>
<evidence type="ECO:0000313" key="5">
    <source>
        <dbReference type="EMBL" id="PHN98241.1"/>
    </source>
</evidence>
<evidence type="ECO:0000256" key="1">
    <source>
        <dbReference type="SAM" id="Phobius"/>
    </source>
</evidence>
<dbReference type="PIRSF" id="PIRSF018266">
    <property type="entry name" value="FecR"/>
    <property type="match status" value="1"/>
</dbReference>
<keyword evidence="1" id="KW-0472">Membrane</keyword>
<dbReference type="Proteomes" id="UP001242342">
    <property type="component" value="Unassembled WGS sequence"/>
</dbReference>
<protein>
    <submittedName>
        <fullName evidence="5">Anti-sigma factor</fullName>
    </submittedName>
    <submittedName>
        <fullName evidence="4">FecR family protein</fullName>
    </submittedName>
</protein>
<feature type="domain" description="Protein FecR C-terminal" evidence="3">
    <location>
        <begin position="231"/>
        <end position="297"/>
    </location>
</feature>
<evidence type="ECO:0000313" key="4">
    <source>
        <dbReference type="EMBL" id="MDP2540296.1"/>
    </source>
</evidence>
<dbReference type="EMBL" id="PDUU01000004">
    <property type="protein sequence ID" value="PHN98241.1"/>
    <property type="molecule type" value="Genomic_DNA"/>
</dbReference>
<dbReference type="InterPro" id="IPR012373">
    <property type="entry name" value="Ferrdict_sens_TM"/>
</dbReference>
<dbReference type="EMBL" id="JAUYVU010000001">
    <property type="protein sequence ID" value="MDP2540296.1"/>
    <property type="molecule type" value="Genomic_DNA"/>
</dbReference>
<dbReference type="Gene3D" id="2.60.120.1440">
    <property type="match status" value="1"/>
</dbReference>
<gene>
    <name evidence="5" type="ORF">CSC81_07515</name>
    <name evidence="4" type="ORF">Q8W23_02300</name>
</gene>
<organism evidence="5 6">
    <name type="scientific">Tenacibaculum discolor</name>
    <dbReference type="NCBI Taxonomy" id="361581"/>
    <lineage>
        <taxon>Bacteria</taxon>
        <taxon>Pseudomonadati</taxon>
        <taxon>Bacteroidota</taxon>
        <taxon>Flavobacteriia</taxon>
        <taxon>Flavobacteriales</taxon>
        <taxon>Flavobacteriaceae</taxon>
        <taxon>Tenacibaculum</taxon>
    </lineage>
</organism>
<evidence type="ECO:0000313" key="7">
    <source>
        <dbReference type="Proteomes" id="UP001242342"/>
    </source>
</evidence>
<dbReference type="RefSeq" id="WP_099215142.1">
    <property type="nucleotide sequence ID" value="NZ_JAUYVU010000001.1"/>
</dbReference>
<keyword evidence="1" id="KW-0812">Transmembrane</keyword>
<dbReference type="InterPro" id="IPR032508">
    <property type="entry name" value="FecR_C"/>
</dbReference>
<sequence length="301" mass="34875">MEKDYLIQKWLRNELTKEEQAAFNALKEAKLYEEIIEESQRFKADKHISIPAFEVLENRLSDKKTITSASWLTLIYKIAAIVIISLGVFYFFNNKKSEYFQTKYSENKTVVLPDNSIVELNELSSLKYNASTWKKQRSLLLNGEAYFDVEKGMRFDVKTSNGIVSVLGTEFNVLDRDSIFKVSCYEGLVKVNYKNKITKLPAGKELIIVRGTEQHTQTVLAQPKWLKNMSTFEDVLFTDVVFELEQQYNVKVHINLTGDDQMKFTGAFTNNNLDSALKSITHPFNLSYEIKNKKQIIIWNE</sequence>
<feature type="domain" description="FecR protein" evidence="2">
    <location>
        <begin position="101"/>
        <end position="190"/>
    </location>
</feature>
<dbReference type="PANTHER" id="PTHR30273">
    <property type="entry name" value="PERIPLASMIC SIGNAL SENSOR AND SIGMA FACTOR ACTIVATOR FECR-RELATED"/>
    <property type="match status" value="1"/>
</dbReference>
<dbReference type="Proteomes" id="UP000222163">
    <property type="component" value="Unassembled WGS sequence"/>
</dbReference>
<reference evidence="5 6" key="1">
    <citation type="journal article" date="2016" name="Nat. Commun.">
        <title>Microbial interactions lead to rapid micro-scale successions on model marine particles.</title>
        <authorList>
            <person name="Datta M.S."/>
            <person name="Sliwerska E."/>
            <person name="Gore J."/>
            <person name="Polz M.F."/>
            <person name="Cordero O.X."/>
        </authorList>
    </citation>
    <scope>NUCLEOTIDE SEQUENCE [LARGE SCALE GENOMIC DNA]</scope>
    <source>
        <strain evidence="5 6">4G03</strain>
    </source>
</reference>
<dbReference type="AlphaFoldDB" id="A0A2G1BW17"/>
<evidence type="ECO:0000259" key="3">
    <source>
        <dbReference type="Pfam" id="PF16344"/>
    </source>
</evidence>
<dbReference type="InterPro" id="IPR006860">
    <property type="entry name" value="FecR"/>
</dbReference>
<comment type="caution">
    <text evidence="5">The sequence shown here is derived from an EMBL/GenBank/DDBJ whole genome shotgun (WGS) entry which is preliminary data.</text>
</comment>
<keyword evidence="7" id="KW-1185">Reference proteome</keyword>
<feature type="transmembrane region" description="Helical" evidence="1">
    <location>
        <begin position="69"/>
        <end position="92"/>
    </location>
</feature>
<reference evidence="4 7" key="3">
    <citation type="submission" date="2023-07" db="EMBL/GenBank/DDBJ databases">
        <title>Genome content predicts the carbon catabolic preferences of heterotrophic bacteria.</title>
        <authorList>
            <person name="Gralka M."/>
        </authorList>
    </citation>
    <scope>NUCLEOTIDE SEQUENCE [LARGE SCALE GENOMIC DNA]</scope>
    <source>
        <strain evidence="4 7">4G03</strain>
    </source>
</reference>
<dbReference type="PANTHER" id="PTHR30273:SF2">
    <property type="entry name" value="PROTEIN FECR"/>
    <property type="match status" value="1"/>
</dbReference>
<evidence type="ECO:0000259" key="2">
    <source>
        <dbReference type="Pfam" id="PF04773"/>
    </source>
</evidence>
<dbReference type="Pfam" id="PF04773">
    <property type="entry name" value="FecR"/>
    <property type="match status" value="1"/>
</dbReference>